<feature type="transmembrane region" description="Helical" evidence="2">
    <location>
        <begin position="47"/>
        <end position="64"/>
    </location>
</feature>
<proteinExistence type="predicted"/>
<evidence type="ECO:0008006" key="5">
    <source>
        <dbReference type="Google" id="ProtNLM"/>
    </source>
</evidence>
<keyword evidence="2" id="KW-0472">Membrane</keyword>
<evidence type="ECO:0000313" key="4">
    <source>
        <dbReference type="Proteomes" id="UP001595956"/>
    </source>
</evidence>
<reference evidence="4" key="1">
    <citation type="journal article" date="2019" name="Int. J. Syst. Evol. Microbiol.">
        <title>The Global Catalogue of Microorganisms (GCM) 10K type strain sequencing project: providing services to taxonomists for standard genome sequencing and annotation.</title>
        <authorList>
            <consortium name="The Broad Institute Genomics Platform"/>
            <consortium name="The Broad Institute Genome Sequencing Center for Infectious Disease"/>
            <person name="Wu L."/>
            <person name="Ma J."/>
        </authorList>
    </citation>
    <scope>NUCLEOTIDE SEQUENCE [LARGE SCALE GENOMIC DNA]</scope>
    <source>
        <strain evidence="4">KACC 13778</strain>
    </source>
</reference>
<organism evidence="3 4">
    <name type="scientific">Nocardioides caricicola</name>
    <dbReference type="NCBI Taxonomy" id="634770"/>
    <lineage>
        <taxon>Bacteria</taxon>
        <taxon>Bacillati</taxon>
        <taxon>Actinomycetota</taxon>
        <taxon>Actinomycetes</taxon>
        <taxon>Propionibacteriales</taxon>
        <taxon>Nocardioidaceae</taxon>
        <taxon>Nocardioides</taxon>
    </lineage>
</organism>
<keyword evidence="2" id="KW-0812">Transmembrane</keyword>
<comment type="caution">
    <text evidence="3">The sequence shown here is derived from an EMBL/GenBank/DDBJ whole genome shotgun (WGS) entry which is preliminary data.</text>
</comment>
<evidence type="ECO:0000256" key="2">
    <source>
        <dbReference type="SAM" id="Phobius"/>
    </source>
</evidence>
<protein>
    <recommendedName>
        <fullName evidence="5">Glycosyltransferase RgtA/B/C/D-like domain-containing protein</fullName>
    </recommendedName>
</protein>
<sequence length="577" mass="62492">MTTTTSATTSTTASTTTSTVTVVHTKERLSGVVQAVGRRNNDVPRRWWESFLVFAFFTVAYTWFGHWVVVDMHVVGFETLDRLNRALMVWHNEPAKLSAIGFDYPPLATLLIAPLAVFRGFVTSMIVVPLASALFAGITMVAFNTMMRRALVSGPLRYAVLLALGANPMVLLYATTGTRHFVWIAFLATGLGALFAWYITADVRFVMLAGIAYAFAALSGYSSLTFFVLSAIMIGAILARLGADGTEVEGTVVGFGAPTVYVIALWTVFNLILLGRPFAWITRSSDSASSGGLDQFSGVELLRATGELVLYGAPIAIVVLPALIFVGFARGNPFALWLGVLLGAAILTPAMAIVLRLTDSPMLMRNALPILLLSMVGAIWLARSADEGSTLVAALIVVGLVISIPWTLQQMKTYRYQNLEAPFAAALTTGESQEGAETLNNEKVGVESEQAMATYIRNNITREDSILTDNAQTYAVMMLTGHPEYFFDRVDESDGPWKVAARDPAKYVDYMLIPTSDNGDLLYKLYPEAAAGSDPRLQVVYRTPRYVLVGVPADYRPDAAPTTSTTSLTTDEEGDAS</sequence>
<name>A0ABW0N2B7_9ACTN</name>
<feature type="transmembrane region" description="Helical" evidence="2">
    <location>
        <begin position="121"/>
        <end position="143"/>
    </location>
</feature>
<dbReference type="RefSeq" id="WP_345180324.1">
    <property type="nucleotide sequence ID" value="NZ_BAABFQ010000007.1"/>
</dbReference>
<feature type="transmembrane region" description="Helical" evidence="2">
    <location>
        <begin position="334"/>
        <end position="355"/>
    </location>
</feature>
<feature type="transmembrane region" description="Helical" evidence="2">
    <location>
        <begin position="308"/>
        <end position="328"/>
    </location>
</feature>
<dbReference type="EMBL" id="JBHSMD010000004">
    <property type="protein sequence ID" value="MFC5494314.1"/>
    <property type="molecule type" value="Genomic_DNA"/>
</dbReference>
<gene>
    <name evidence="3" type="ORF">ACFPKY_14445</name>
</gene>
<accession>A0ABW0N2B7</accession>
<evidence type="ECO:0000256" key="1">
    <source>
        <dbReference type="SAM" id="MobiDB-lite"/>
    </source>
</evidence>
<feature type="transmembrane region" description="Helical" evidence="2">
    <location>
        <begin position="391"/>
        <end position="408"/>
    </location>
</feature>
<dbReference type="Proteomes" id="UP001595956">
    <property type="component" value="Unassembled WGS sequence"/>
</dbReference>
<keyword evidence="4" id="KW-1185">Reference proteome</keyword>
<feature type="transmembrane region" description="Helical" evidence="2">
    <location>
        <begin position="155"/>
        <end position="174"/>
    </location>
</feature>
<feature type="region of interest" description="Disordered" evidence="1">
    <location>
        <begin position="558"/>
        <end position="577"/>
    </location>
</feature>
<feature type="transmembrane region" description="Helical" evidence="2">
    <location>
        <begin position="211"/>
        <end position="239"/>
    </location>
</feature>
<feature type="transmembrane region" description="Helical" evidence="2">
    <location>
        <begin position="180"/>
        <end position="199"/>
    </location>
</feature>
<evidence type="ECO:0000313" key="3">
    <source>
        <dbReference type="EMBL" id="MFC5494314.1"/>
    </source>
</evidence>
<keyword evidence="2" id="KW-1133">Transmembrane helix</keyword>
<feature type="transmembrane region" description="Helical" evidence="2">
    <location>
        <begin position="251"/>
        <end position="274"/>
    </location>
</feature>
<feature type="transmembrane region" description="Helical" evidence="2">
    <location>
        <begin position="367"/>
        <end position="385"/>
    </location>
</feature>